<proteinExistence type="predicted"/>
<name>A0ACB9KGI6_BAUVA</name>
<evidence type="ECO:0000313" key="2">
    <source>
        <dbReference type="Proteomes" id="UP000828941"/>
    </source>
</evidence>
<accession>A0ACB9KGI6</accession>
<reference evidence="1 2" key="1">
    <citation type="journal article" date="2022" name="DNA Res.">
        <title>Chromosomal-level genome assembly of the orchid tree Bauhinia variegata (Leguminosae; Cercidoideae) supports the allotetraploid origin hypothesis of Bauhinia.</title>
        <authorList>
            <person name="Zhong Y."/>
            <person name="Chen Y."/>
            <person name="Zheng D."/>
            <person name="Pang J."/>
            <person name="Liu Y."/>
            <person name="Luo S."/>
            <person name="Meng S."/>
            <person name="Qian L."/>
            <person name="Wei D."/>
            <person name="Dai S."/>
            <person name="Zhou R."/>
        </authorList>
    </citation>
    <scope>NUCLEOTIDE SEQUENCE [LARGE SCALE GENOMIC DNA]</scope>
    <source>
        <strain evidence="1">BV-YZ2020</strain>
    </source>
</reference>
<protein>
    <submittedName>
        <fullName evidence="1">Uncharacterized protein</fullName>
    </submittedName>
</protein>
<evidence type="ECO:0000313" key="1">
    <source>
        <dbReference type="EMBL" id="KAI4296022.1"/>
    </source>
</evidence>
<sequence>MRLSLLSALKTLSSEESLPQSSTLVLGPTESEVCVPFTGTPISVVFVLHVFLSSVLCCFINPSLGWFEGYGWV</sequence>
<organism evidence="1 2">
    <name type="scientific">Bauhinia variegata</name>
    <name type="common">Purple orchid tree</name>
    <name type="synonym">Phanera variegata</name>
    <dbReference type="NCBI Taxonomy" id="167791"/>
    <lineage>
        <taxon>Eukaryota</taxon>
        <taxon>Viridiplantae</taxon>
        <taxon>Streptophyta</taxon>
        <taxon>Embryophyta</taxon>
        <taxon>Tracheophyta</taxon>
        <taxon>Spermatophyta</taxon>
        <taxon>Magnoliopsida</taxon>
        <taxon>eudicotyledons</taxon>
        <taxon>Gunneridae</taxon>
        <taxon>Pentapetalae</taxon>
        <taxon>rosids</taxon>
        <taxon>fabids</taxon>
        <taxon>Fabales</taxon>
        <taxon>Fabaceae</taxon>
        <taxon>Cercidoideae</taxon>
        <taxon>Cercideae</taxon>
        <taxon>Bauhiniinae</taxon>
        <taxon>Bauhinia</taxon>
    </lineage>
</organism>
<dbReference type="EMBL" id="CM039439">
    <property type="protein sequence ID" value="KAI4296022.1"/>
    <property type="molecule type" value="Genomic_DNA"/>
</dbReference>
<comment type="caution">
    <text evidence="1">The sequence shown here is derived from an EMBL/GenBank/DDBJ whole genome shotgun (WGS) entry which is preliminary data.</text>
</comment>
<gene>
    <name evidence="1" type="ORF">L6164_036012</name>
</gene>
<keyword evidence="2" id="KW-1185">Reference proteome</keyword>
<dbReference type="Proteomes" id="UP000828941">
    <property type="component" value="Chromosome 14"/>
</dbReference>